<evidence type="ECO:0000313" key="2">
    <source>
        <dbReference type="Proteomes" id="UP000077755"/>
    </source>
</evidence>
<organism evidence="1 2">
    <name type="scientific">Daucus carota subsp. sativus</name>
    <name type="common">Carrot</name>
    <dbReference type="NCBI Taxonomy" id="79200"/>
    <lineage>
        <taxon>Eukaryota</taxon>
        <taxon>Viridiplantae</taxon>
        <taxon>Streptophyta</taxon>
        <taxon>Embryophyta</taxon>
        <taxon>Tracheophyta</taxon>
        <taxon>Spermatophyta</taxon>
        <taxon>Magnoliopsida</taxon>
        <taxon>eudicotyledons</taxon>
        <taxon>Gunneridae</taxon>
        <taxon>Pentapetalae</taxon>
        <taxon>asterids</taxon>
        <taxon>campanulids</taxon>
        <taxon>Apiales</taxon>
        <taxon>Apiaceae</taxon>
        <taxon>Apioideae</taxon>
        <taxon>Scandiceae</taxon>
        <taxon>Daucinae</taxon>
        <taxon>Daucus</taxon>
        <taxon>Daucus sect. Daucus</taxon>
    </lineage>
</organism>
<dbReference type="EMBL" id="CP093343">
    <property type="protein sequence ID" value="WOG85977.1"/>
    <property type="molecule type" value="Genomic_DNA"/>
</dbReference>
<reference evidence="1" key="2">
    <citation type="submission" date="2022-03" db="EMBL/GenBank/DDBJ databases">
        <title>Draft title - Genomic analysis of global carrot germplasm unveils the trajectory of domestication and the origin of high carotenoid orange carrot.</title>
        <authorList>
            <person name="Iorizzo M."/>
            <person name="Ellison S."/>
            <person name="Senalik D."/>
            <person name="Macko-Podgorni A."/>
            <person name="Grzebelus D."/>
            <person name="Bostan H."/>
            <person name="Rolling W."/>
            <person name="Curaba J."/>
            <person name="Simon P."/>
        </authorList>
    </citation>
    <scope>NUCLEOTIDE SEQUENCE</scope>
    <source>
        <tissue evidence="1">Leaf</tissue>
    </source>
</reference>
<name>A0AAF0WAN0_DAUCS</name>
<sequence length="357" mass="40196">MGMFTRYVSTTCPEEEKVDDDDDGTVDLISKLPDDVLIYMLSLVNDMKIVGRTSLLSKRWTHVWTNLMDLDFSDPVTAATLKDCRMLSDMYIFADRVFVDWVNRVIRANRAPYLNTFRICFPLHSSYAVYFQNWINFAFGKEVRNLVLVFGYVAYPNINFLNIFTSDPALILNTTLKTLYLESVSIKGPLLQWVLTNCLNLQRLSVHGCRASPDDAASSKHHQRLMVSSLTVKHVEFVCCLKLLNIKTLHLSAPNLTSIVVNDNEVDVEYHSIPSLVDATFGGSYFPHLDTLCSFSSQLEKLSIEWCKVYPAVTGFPIFVNVKQLEIVVGLGSPDHSLNMSTSLIEASSYSGNEGGM</sequence>
<evidence type="ECO:0008006" key="3">
    <source>
        <dbReference type="Google" id="ProtNLM"/>
    </source>
</evidence>
<keyword evidence="2" id="KW-1185">Reference proteome</keyword>
<accession>A0AAF0WAN0</accession>
<dbReference type="PANTHER" id="PTHR34145">
    <property type="entry name" value="OS02G0105600 PROTEIN"/>
    <property type="match status" value="1"/>
</dbReference>
<dbReference type="AlphaFoldDB" id="A0AAF0WAN0"/>
<protein>
    <recommendedName>
        <fullName evidence="3">F-box domain-containing protein</fullName>
    </recommendedName>
</protein>
<evidence type="ECO:0000313" key="1">
    <source>
        <dbReference type="EMBL" id="WOG85977.1"/>
    </source>
</evidence>
<proteinExistence type="predicted"/>
<dbReference type="InterPro" id="IPR053772">
    <property type="entry name" value="At1g61320/At1g61330-like"/>
</dbReference>
<dbReference type="Gene3D" id="3.80.10.10">
    <property type="entry name" value="Ribonuclease Inhibitor"/>
    <property type="match status" value="1"/>
</dbReference>
<dbReference type="PANTHER" id="PTHR34145:SF68">
    <property type="entry name" value="FBD DOMAIN-CONTAINING PROTEIN"/>
    <property type="match status" value="1"/>
</dbReference>
<gene>
    <name evidence="1" type="ORF">DCAR_0105170</name>
</gene>
<dbReference type="SUPFAM" id="SSF52058">
    <property type="entry name" value="L domain-like"/>
    <property type="match status" value="1"/>
</dbReference>
<dbReference type="InterPro" id="IPR036047">
    <property type="entry name" value="F-box-like_dom_sf"/>
</dbReference>
<reference evidence="1" key="1">
    <citation type="journal article" date="2016" name="Nat. Genet.">
        <title>A high-quality carrot genome assembly provides new insights into carotenoid accumulation and asterid genome evolution.</title>
        <authorList>
            <person name="Iorizzo M."/>
            <person name="Ellison S."/>
            <person name="Senalik D."/>
            <person name="Zeng P."/>
            <person name="Satapoomin P."/>
            <person name="Huang J."/>
            <person name="Bowman M."/>
            <person name="Iovene M."/>
            <person name="Sanseverino W."/>
            <person name="Cavagnaro P."/>
            <person name="Yildiz M."/>
            <person name="Macko-Podgorni A."/>
            <person name="Moranska E."/>
            <person name="Grzebelus E."/>
            <person name="Grzebelus D."/>
            <person name="Ashrafi H."/>
            <person name="Zheng Z."/>
            <person name="Cheng S."/>
            <person name="Spooner D."/>
            <person name="Van Deynze A."/>
            <person name="Simon P."/>
        </authorList>
    </citation>
    <scope>NUCLEOTIDE SEQUENCE</scope>
    <source>
        <tissue evidence="1">Leaf</tissue>
    </source>
</reference>
<dbReference type="InterPro" id="IPR032675">
    <property type="entry name" value="LRR_dom_sf"/>
</dbReference>
<dbReference type="SUPFAM" id="SSF81383">
    <property type="entry name" value="F-box domain"/>
    <property type="match status" value="1"/>
</dbReference>
<dbReference type="Proteomes" id="UP000077755">
    <property type="component" value="Chromosome 1"/>
</dbReference>